<evidence type="ECO:0000313" key="10">
    <source>
        <dbReference type="EMBL" id="KAK8878625.1"/>
    </source>
</evidence>
<name>A0ABR2JLH2_9EUKA</name>
<organism evidence="10 11">
    <name type="scientific">Tritrichomonas musculus</name>
    <dbReference type="NCBI Taxonomy" id="1915356"/>
    <lineage>
        <taxon>Eukaryota</taxon>
        <taxon>Metamonada</taxon>
        <taxon>Parabasalia</taxon>
        <taxon>Tritrichomonadida</taxon>
        <taxon>Tritrichomonadidae</taxon>
        <taxon>Tritrichomonas</taxon>
    </lineage>
</organism>
<comment type="caution">
    <text evidence="10">The sequence shown here is derived from an EMBL/GenBank/DDBJ whole genome shotgun (WGS) entry which is preliminary data.</text>
</comment>
<dbReference type="InterPro" id="IPR056343">
    <property type="entry name" value="CFAP47_dom"/>
</dbReference>
<evidence type="ECO:0000256" key="4">
    <source>
        <dbReference type="ARBA" id="ARBA00023069"/>
    </source>
</evidence>
<dbReference type="PANTHER" id="PTHR45912">
    <property type="entry name" value="CILIA- AND FLAGELLA-ASSOCIATED PROTEIN 47"/>
    <property type="match status" value="1"/>
</dbReference>
<gene>
    <name evidence="10" type="ORF">M9Y10_005405</name>
</gene>
<evidence type="ECO:0000259" key="7">
    <source>
        <dbReference type="Pfam" id="PF22544"/>
    </source>
</evidence>
<dbReference type="Pfam" id="PF26579">
    <property type="entry name" value="Ig_CFAP47"/>
    <property type="match status" value="1"/>
</dbReference>
<proteinExistence type="predicted"/>
<keyword evidence="5" id="KW-0966">Cell projection</keyword>
<dbReference type="InterPro" id="IPR053879">
    <property type="entry name" value="HYDIN_VesB_CFA65-like_Ig"/>
</dbReference>
<feature type="domain" description="Cilia- and flagella-associated protein 47" evidence="8">
    <location>
        <begin position="1391"/>
        <end position="1575"/>
    </location>
</feature>
<evidence type="ECO:0000259" key="8">
    <source>
        <dbReference type="Pfam" id="PF24529"/>
    </source>
</evidence>
<evidence type="ECO:0000256" key="2">
    <source>
        <dbReference type="ARBA" id="ARBA00004496"/>
    </source>
</evidence>
<evidence type="ECO:0000256" key="1">
    <source>
        <dbReference type="ARBA" id="ARBA00004138"/>
    </source>
</evidence>
<dbReference type="Gene3D" id="2.60.40.10">
    <property type="entry name" value="Immunoglobulins"/>
    <property type="match status" value="10"/>
</dbReference>
<feature type="region of interest" description="Disordered" evidence="6">
    <location>
        <begin position="1036"/>
        <end position="1057"/>
    </location>
</feature>
<feature type="domain" description="HYDIN/VesB/CFA65-like Ig-like" evidence="7">
    <location>
        <begin position="364"/>
        <end position="447"/>
    </location>
</feature>
<protein>
    <recommendedName>
        <fullName evidence="12">MSP domain-containing protein</fullName>
    </recommendedName>
</protein>
<dbReference type="InterPro" id="IPR058952">
    <property type="entry name" value="Ig_CFAP47"/>
</dbReference>
<comment type="subcellular location">
    <subcellularLocation>
        <location evidence="1">Cell projection</location>
        <location evidence="1">Cilium</location>
    </subcellularLocation>
    <subcellularLocation>
        <location evidence="2">Cytoplasm</location>
    </subcellularLocation>
</comment>
<evidence type="ECO:0008006" key="12">
    <source>
        <dbReference type="Google" id="ProtNLM"/>
    </source>
</evidence>
<feature type="compositionally biased region" description="Low complexity" evidence="6">
    <location>
        <begin position="1038"/>
        <end position="1054"/>
    </location>
</feature>
<evidence type="ECO:0000313" key="11">
    <source>
        <dbReference type="Proteomes" id="UP001470230"/>
    </source>
</evidence>
<dbReference type="PANTHER" id="PTHR45912:SF3">
    <property type="entry name" value="CILIA- AND FLAGELLA-ASSOCIATED PROTEIN 47"/>
    <property type="match status" value="1"/>
</dbReference>
<evidence type="ECO:0000256" key="5">
    <source>
        <dbReference type="ARBA" id="ARBA00023273"/>
    </source>
</evidence>
<dbReference type="Pfam" id="PF22544">
    <property type="entry name" value="HYDIN_VesB_CFA65-like_Ig"/>
    <property type="match status" value="2"/>
</dbReference>
<reference evidence="10 11" key="1">
    <citation type="submission" date="2024-04" db="EMBL/GenBank/DDBJ databases">
        <title>Tritrichomonas musculus Genome.</title>
        <authorList>
            <person name="Alves-Ferreira E."/>
            <person name="Grigg M."/>
            <person name="Lorenzi H."/>
            <person name="Galac M."/>
        </authorList>
    </citation>
    <scope>NUCLEOTIDE SEQUENCE [LARGE SCALE GENOMIC DNA]</scope>
    <source>
        <strain evidence="10 11">EAF2021</strain>
    </source>
</reference>
<feature type="domain" description="CFAP47-like immunoglobulin-like" evidence="9">
    <location>
        <begin position="2658"/>
        <end position="2762"/>
    </location>
</feature>
<evidence type="ECO:0000259" key="9">
    <source>
        <dbReference type="Pfam" id="PF26579"/>
    </source>
</evidence>
<feature type="domain" description="HYDIN/VesB/CFA65-like Ig-like" evidence="7">
    <location>
        <begin position="857"/>
        <end position="942"/>
    </location>
</feature>
<dbReference type="EMBL" id="JAPFFF010000011">
    <property type="protein sequence ID" value="KAK8878625.1"/>
    <property type="molecule type" value="Genomic_DNA"/>
</dbReference>
<keyword evidence="3" id="KW-0963">Cytoplasm</keyword>
<keyword evidence="4" id="KW-0969">Cilium</keyword>
<evidence type="ECO:0000256" key="3">
    <source>
        <dbReference type="ARBA" id="ARBA00022490"/>
    </source>
</evidence>
<accession>A0ABR2JLH2</accession>
<dbReference type="InterPro" id="IPR013783">
    <property type="entry name" value="Ig-like_fold"/>
</dbReference>
<dbReference type="Pfam" id="PF24529">
    <property type="entry name" value="CFAP47"/>
    <property type="match status" value="1"/>
</dbReference>
<dbReference type="Proteomes" id="UP001470230">
    <property type="component" value="Unassembled WGS sequence"/>
</dbReference>
<evidence type="ECO:0000256" key="6">
    <source>
        <dbReference type="SAM" id="MobiDB-lite"/>
    </source>
</evidence>
<sequence length="2924" mass="324608">MKVNGPLQIIPDCIFLHEFSAGDQDSAEVYVKNIGKSSERIRFSIPPNTPFFISNAGTITLPPGLETKIEIKYTGTKDENQEMKSASDSQAIKQYKIDLKCQCPSASISIPVIASPPAARLMVDHQNIQLGNVCINSGFKFSFIITNLGVLEGNFSLSADKGVNSIEIVPQHGTIEPSKNQEISCIINPTKEGDLKFNIKIESQDSLEIPQPITVTAKVVQDSISIEYNNQVISEIDFRTLYIGQKRLIKTILRNKGLHRRSFAIIPPQDTPIGALQSGKSNLLLPTFRNINDDSHPIFGVTPSEGILNPHEAVTINFIFTPPNDNQPIDDLENSYNQFTSILIVETGQKIDLQLSGKGVRHIISFSMVDFVFGKVNIGAKVTQSLTISNESHYLPTTFSIKPLAQYGFEPSEGLIESGQSKKVSITFHPRNYGIFNTQTLVTFSDKLFSKNINLFAQCGQISTQPFKRSPIWEKSEAAMYAVHHPGKLGLGLDEIKKRNKLRSTFDGYITESAAKRKIRSAMVSLRQTAKSNAISCLKHTLGDDYTQDELNEQIGLELATLKAKKGDTQTIKKGEGLKPPNPEIDRRPAPLQVANPERFGVFNGSSSMSKSRRLNDANFSLNEKSATLKKKFQAKPTTPQQIKECNATLTPAQQLQIFASHQTVDFGKISVFSTATKTFTLTNDLQQSVLATINYDYEELSSSSPVSQVIGPNQTAGFEFKFKSEKPLTFAKPIQYTINGQHTFPVNIAAQVIPIDVQLSRSSIEFRFSHDSDTPIVKETVALINKSNGQAQFNFTGMNNVFSLNVVTGTIKALKTTNVEITYKPTNHPHDELTLVLNIVGGPSRSLKLIGDCGSPKCSLSKRNIAFGLIPIGLTKSQQLKISNTSEDDAIYTVSHSDLSELTISPMNGMIRSKESQSFQLTFKSTRPYSFNIPVTVAIAGANPLVFHVSGQSELPQVQINRNEFEFGKLFVGSTKVIDATLTNVGQIPAILFLDLSQHHEFHIEYNSELNDCVDNEKVNSILITTDPVFVTKSETGRTSSAAESSRSVTSDDSNSKENGLIYRIYIVEGSSVSFNLVFQPTEANDHSFELPLTMMNNLHDSSFNLQPIVSADVVRAPLSLSSTSINFGVSPVYDESNPHSRSVVNQLVLTNEFGDSLDWQIGSEDDLNGNLGVFSIEPCKGTIENSRNQKVNVLFHPKEAVLYNVLLPVYVKTSKEQQLIGKVQLVGVGSNSLLTMSSYSVTLPTVPLNVKSEVTVYVLNSAFIEAKLDVQLSVDEKSFPIQVSFPEGNVIQHTTAKLPVLLTFKSSKPLSFSTLVALVDENGQAVTFSVSCTSDNSIFSLYPLLNTTEINLKSNPGKPILIELQTVNKVTEITARFNSVSDFIELKGEPLLQTVQKKDIEFIVRYLNATVMSTQIIEFPNDLIKDDFALFLELISNLMNGRKMQLESDRNDSLIKDPALKRREVMNRLLKGLKSVGCLLSSIKPEFLLSLSDFLSIMKGRITKQFLGIDQFNSPEITSFDQQEVAAFVSSKGFTDALVQRMKVLEGVYANLSNEAWLFVIMQAVKVFIIGRITYGRLSETPGVSDTIKQLKQITSKFSAGDELLSAVNRSSKSISSSNIYSVGEGVLLNWISLNNCKFSEDLEKSVINFADLSDSVAFMSLFRNNTTVFNSSLNSLPNEINQKESNAIEIINAMKSLKLGFIPKANEIVKGSLVSLCLVSAYLFETLPNFLPKATVEFSTSLHKTVKKTVNITNPSKTEITYNASIKGNPNYAIENESVTIQANGEVDFPISFTARSLKTVTGRLTLIPSRPRLVSKTEGNSDEKCQLPLFYSPVVIDLTSNVTLTSPDLSFNIEGMIYQPTKLSIPLKNFIGVPCSARLKTKIIRLIDENGKQIKQELPFPQEVSNMISQQHEHQESTNQEGLFNSFIEKHKMFIFSMNEIDFADSNSEVTIEVEFVPLQLGTFRCIALFSDDKKGEFVIEIVAKSTLPQPIEFAAGKFKIEVDKKLTNAVPVDLLNMNLVRALAYSIEKSSNINSTITERRFKDLLFRKEKEIELVYKQSFTTKNFTLINSSTQFFETPKELSLFKPALNDTLSKSSKMNSIQITFKPSKPGNYPLRILLISDNDVRLFNIKAIGIEATKEISLDFQTVVGRIVQQDIPLNNPSNNQWTYKISIQGDKAFNVPQRISIKPHEKAVVPVTLKPLKMGTFSASLTIFNLVNESTLVYKLSANVDEPPAEEKIIIKCNARKTSNQSIKVKSSIIKNGKVQVSSTIPIISFGSDYEFVDGELNPEFCYSIYAPRSGLAVGTITFSDPLTNNKLWYILEIHVDSPAPEETINVNTVARKSVILNIPIENPKNQAAKFSVILSDDDMIGEKCFIAEPNKSTNYTVEISPLKEVKRMSSVYFYSDEDGEFWYSLKIEASKPPDNIIAPLTSPIGKYASTFVTLTNPTDKIVSFRSENDNMASFQVISKKIIQLNPHEKKNVEIRYIPSSIGKKEAASICFKSNEVGDWIYKLTGTGKPPQPLSPIILNSSINSTSSAFILFNNPFQSPSKFLVSLSTSLESKTNEPSEDNYNDDENEIFKILIKKKTFTLSKFGEEFQVPFVFSPTKAGKFEAHIVIAALGSARNPAPDSQTVPDLTWIYPIIGNSLTNDTPKVRTIRTKAHLPISEKMNFPLPGESESFDSSEYKMELLIPPSYDFVRNCIDFRAISINRYENSIDLNVEVKFSPLRPFSVLGTLSVKNPLGQEWQFQLDLKVECGKPNGMIVVESLLNKQGAAKCIIDSTFPSQTPFHAYFVHGSAAEFHVEPEHGLIHQSLGNSTELPITIFFEPKMYGKLLKGLLVIDTLDAQYLFEVFGKTPDYVPPIAQPDSARLGTHLTDEESHVIQPFVKKKRNVIKDNIEGAKIAKPRVKTSHVNFR</sequence>
<keyword evidence="11" id="KW-1185">Reference proteome</keyword>